<proteinExistence type="predicted"/>
<dbReference type="AlphaFoldDB" id="A0A0C2YB31"/>
<sequence>MGAPTLCSRCSGNVLRVRPERCSLSDGKPCSPCTEDMELEKEEKKLEMMIEKIQIKRRALRTRMNDNHDRLIHKFPPEIASHVFIQYTPSIDYISAKINPLYLGAVCQKWRQLAWGTPELWTSLCIGPFRKHNDDLLSLLTGWLERSASLPLTIKVVHGSEWGYPREDVLDILNKHSARWHNLHLDFPAHLLHRLSGSSQKNILRRLVLRHPVSGAEDQARDPSSFSTFSMKSWPRLTDLALIRVGLPSVDILWDNLAVASIGNIGVDHCFELIRRAPNLETLSLRAIKSSSTVFPAPNARIVHRRLHSLELLGVREETVAMEILNSLCLPSLESLTHKQSAFPVDSLISFAGCLSSCFKAFKIGIDEVGYHQLSQFLSHLTSLKYLELRGVNRSNYYYSELVGWLSASARSSFYLPHLQSLQFTCKYFPCESLAEIFAQPRWKFVRVKLNTQIDTLQDDLKTAELLLGLVDKGFRLSIVRDGKEDLLQKYRKMSFP</sequence>
<accession>A0A0C2YB31</accession>
<dbReference type="EMBL" id="KN831792">
    <property type="protein sequence ID" value="KIM38212.1"/>
    <property type="molecule type" value="Genomic_DNA"/>
</dbReference>
<reference evidence="2" key="2">
    <citation type="submission" date="2015-01" db="EMBL/GenBank/DDBJ databases">
        <title>Evolutionary Origins and Diversification of the Mycorrhizal Mutualists.</title>
        <authorList>
            <consortium name="DOE Joint Genome Institute"/>
            <consortium name="Mycorrhizal Genomics Consortium"/>
            <person name="Kohler A."/>
            <person name="Kuo A."/>
            <person name="Nagy L.G."/>
            <person name="Floudas D."/>
            <person name="Copeland A."/>
            <person name="Barry K.W."/>
            <person name="Cichocki N."/>
            <person name="Veneault-Fourrey C."/>
            <person name="LaButti K."/>
            <person name="Lindquist E.A."/>
            <person name="Lipzen A."/>
            <person name="Lundell T."/>
            <person name="Morin E."/>
            <person name="Murat C."/>
            <person name="Riley R."/>
            <person name="Ohm R."/>
            <person name="Sun H."/>
            <person name="Tunlid A."/>
            <person name="Henrissat B."/>
            <person name="Grigoriev I.V."/>
            <person name="Hibbett D.S."/>
            <person name="Martin F."/>
        </authorList>
    </citation>
    <scope>NUCLEOTIDE SEQUENCE [LARGE SCALE GENOMIC DNA]</scope>
    <source>
        <strain evidence="2">h7</strain>
    </source>
</reference>
<dbReference type="InterPro" id="IPR032675">
    <property type="entry name" value="LRR_dom_sf"/>
</dbReference>
<evidence type="ECO:0000313" key="1">
    <source>
        <dbReference type="EMBL" id="KIM38212.1"/>
    </source>
</evidence>
<gene>
    <name evidence="1" type="ORF">M413DRAFT_247964</name>
</gene>
<dbReference type="OrthoDB" id="2269034at2759"/>
<evidence type="ECO:0000313" key="2">
    <source>
        <dbReference type="Proteomes" id="UP000053424"/>
    </source>
</evidence>
<dbReference type="SUPFAM" id="SSF52047">
    <property type="entry name" value="RNI-like"/>
    <property type="match status" value="1"/>
</dbReference>
<organism evidence="1 2">
    <name type="scientific">Hebeloma cylindrosporum</name>
    <dbReference type="NCBI Taxonomy" id="76867"/>
    <lineage>
        <taxon>Eukaryota</taxon>
        <taxon>Fungi</taxon>
        <taxon>Dikarya</taxon>
        <taxon>Basidiomycota</taxon>
        <taxon>Agaricomycotina</taxon>
        <taxon>Agaricomycetes</taxon>
        <taxon>Agaricomycetidae</taxon>
        <taxon>Agaricales</taxon>
        <taxon>Agaricineae</taxon>
        <taxon>Hymenogastraceae</taxon>
        <taxon>Hebeloma</taxon>
    </lineage>
</organism>
<protein>
    <submittedName>
        <fullName evidence="1">Uncharacterized protein</fullName>
    </submittedName>
</protein>
<name>A0A0C2YB31_HEBCY</name>
<keyword evidence="2" id="KW-1185">Reference proteome</keyword>
<dbReference type="Proteomes" id="UP000053424">
    <property type="component" value="Unassembled WGS sequence"/>
</dbReference>
<dbReference type="HOGENOM" id="CLU_018544_14_1_1"/>
<reference evidence="1 2" key="1">
    <citation type="submission" date="2014-04" db="EMBL/GenBank/DDBJ databases">
        <authorList>
            <consortium name="DOE Joint Genome Institute"/>
            <person name="Kuo A."/>
            <person name="Gay G."/>
            <person name="Dore J."/>
            <person name="Kohler A."/>
            <person name="Nagy L.G."/>
            <person name="Floudas D."/>
            <person name="Copeland A."/>
            <person name="Barry K.W."/>
            <person name="Cichocki N."/>
            <person name="Veneault-Fourrey C."/>
            <person name="LaButti K."/>
            <person name="Lindquist E.A."/>
            <person name="Lipzen A."/>
            <person name="Lundell T."/>
            <person name="Morin E."/>
            <person name="Murat C."/>
            <person name="Sun H."/>
            <person name="Tunlid A."/>
            <person name="Henrissat B."/>
            <person name="Grigoriev I.V."/>
            <person name="Hibbett D.S."/>
            <person name="Martin F."/>
            <person name="Nordberg H.P."/>
            <person name="Cantor M.N."/>
            <person name="Hua S.X."/>
        </authorList>
    </citation>
    <scope>NUCLEOTIDE SEQUENCE [LARGE SCALE GENOMIC DNA]</scope>
    <source>
        <strain evidence="2">h7</strain>
    </source>
</reference>
<dbReference type="Gene3D" id="3.80.10.10">
    <property type="entry name" value="Ribonuclease Inhibitor"/>
    <property type="match status" value="1"/>
</dbReference>